<proteinExistence type="predicted"/>
<accession>A0A6J6VAJ5</accession>
<dbReference type="EMBL" id="CAEZYQ010000040">
    <property type="protein sequence ID" value="CAB4768048.1"/>
    <property type="molecule type" value="Genomic_DNA"/>
</dbReference>
<dbReference type="AlphaFoldDB" id="A0A6J6VAJ5"/>
<dbReference type="InterPro" id="IPR049945">
    <property type="entry name" value="AAA_22"/>
</dbReference>
<organism evidence="2">
    <name type="scientific">freshwater metagenome</name>
    <dbReference type="NCBI Taxonomy" id="449393"/>
    <lineage>
        <taxon>unclassified sequences</taxon>
        <taxon>metagenomes</taxon>
        <taxon>ecological metagenomes</taxon>
    </lineage>
</organism>
<name>A0A6J6VAJ5_9ZZZZ</name>
<dbReference type="SUPFAM" id="SSF52540">
    <property type="entry name" value="P-loop containing nucleoside triphosphate hydrolases"/>
    <property type="match status" value="1"/>
</dbReference>
<evidence type="ECO:0000259" key="1">
    <source>
        <dbReference type="Pfam" id="PF13401"/>
    </source>
</evidence>
<feature type="domain" description="ORC1/DEAH AAA+ ATPase" evidence="1">
    <location>
        <begin position="40"/>
        <end position="159"/>
    </location>
</feature>
<dbReference type="Gene3D" id="3.40.50.300">
    <property type="entry name" value="P-loop containing nucleotide triphosphate hydrolases"/>
    <property type="match status" value="1"/>
</dbReference>
<dbReference type="GO" id="GO:0016887">
    <property type="term" value="F:ATP hydrolysis activity"/>
    <property type="evidence" value="ECO:0007669"/>
    <property type="project" value="InterPro"/>
</dbReference>
<dbReference type="InterPro" id="IPR027417">
    <property type="entry name" value="P-loop_NTPase"/>
</dbReference>
<evidence type="ECO:0000313" key="2">
    <source>
        <dbReference type="EMBL" id="CAB4768048.1"/>
    </source>
</evidence>
<protein>
    <submittedName>
        <fullName evidence="2">Unannotated protein</fullName>
    </submittedName>
</protein>
<sequence length="259" mass="28088">MSARIPLASVAGRLPVQNFEPVSTPWFDLGKDQALLAVQDKSIATFSGMSGTGKTTTAVYLARHTPTRFVYIKLKYRAGTKDVATALFKALHPGQRLGGRVNESDYIDECTDTLLEGNLGVIADEVHYIGVPGMLLLAQVWESIHCFTGQGFPLFLVGAEVNEAVAVAPELATRVGPRATFYPLDGEDLIGTLHAMDARCAATPNRRLEQVDRLFCKGLLRHWQEFIRAMNRNPASAGTEISASEAKAFLISRGVRGAA</sequence>
<reference evidence="2" key="1">
    <citation type="submission" date="2020-05" db="EMBL/GenBank/DDBJ databases">
        <authorList>
            <person name="Chiriac C."/>
            <person name="Salcher M."/>
            <person name="Ghai R."/>
            <person name="Kavagutti S V."/>
        </authorList>
    </citation>
    <scope>NUCLEOTIDE SEQUENCE</scope>
</reference>
<gene>
    <name evidence="2" type="ORF">UFOPK2761_03220</name>
</gene>
<dbReference type="Pfam" id="PF13401">
    <property type="entry name" value="AAA_22"/>
    <property type="match status" value="1"/>
</dbReference>